<protein>
    <submittedName>
        <fullName evidence="1">Uncharacterized protein</fullName>
    </submittedName>
</protein>
<dbReference type="AlphaFoldDB" id="A0AAX0WS80"/>
<gene>
    <name evidence="1" type="ORF">A6J39_008200</name>
</gene>
<evidence type="ECO:0000313" key="1">
    <source>
        <dbReference type="EMBL" id="PNL61197.1"/>
    </source>
</evidence>
<evidence type="ECO:0000313" key="2">
    <source>
        <dbReference type="Proteomes" id="UP000192511"/>
    </source>
</evidence>
<dbReference type="RefSeq" id="WP_019235512.1">
    <property type="nucleotide sequence ID" value="NZ_CAAAHR010000096.1"/>
</dbReference>
<dbReference type="GeneID" id="98066461"/>
<proteinExistence type="predicted"/>
<name>A0AAX0WS80_9GAMM</name>
<dbReference type="EMBL" id="NBTX02000004">
    <property type="protein sequence ID" value="PNL61197.1"/>
    <property type="molecule type" value="Genomic_DNA"/>
</dbReference>
<comment type="caution">
    <text evidence="1">The sequence shown here is derived from an EMBL/GenBank/DDBJ whole genome shotgun (WGS) entry which is preliminary data.</text>
</comment>
<dbReference type="Proteomes" id="UP000192511">
    <property type="component" value="Unassembled WGS sequence"/>
</dbReference>
<organism evidence="1 2">
    <name type="scientific">Legionella anisa</name>
    <dbReference type="NCBI Taxonomy" id="28082"/>
    <lineage>
        <taxon>Bacteria</taxon>
        <taxon>Pseudomonadati</taxon>
        <taxon>Pseudomonadota</taxon>
        <taxon>Gammaproteobacteria</taxon>
        <taxon>Legionellales</taxon>
        <taxon>Legionellaceae</taxon>
        <taxon>Legionella</taxon>
    </lineage>
</organism>
<sequence length="126" mass="14449">MNKANQELQILIEKLDSIVDEMKQVLVSTQSVSSNKKKDCFFLSTRMGLDAKTRIMVKIDKYKKLRADTNHPRNSELEVSSLMDIFATTEILVKKISEGKDSSEYADKGFFNRFSDISHKVERLIA</sequence>
<keyword evidence="2" id="KW-1185">Reference proteome</keyword>
<accession>A0AAX0WS80</accession>
<reference evidence="1" key="1">
    <citation type="submission" date="2017-12" db="EMBL/GenBank/DDBJ databases">
        <title>FDA dAtabase for Regulatory Grade micrObial Sequences (FDA-ARGOS): Supporting development and validation of Infectious Disease Dx tests.</title>
        <authorList>
            <person name="Kerrigan L."/>
            <person name="Tallon L.J."/>
            <person name="Sadzewicz L."/>
            <person name="Sengamalay N."/>
            <person name="Ott S."/>
            <person name="Godinez A."/>
            <person name="Nagaraj S."/>
            <person name="Vavikolanu K."/>
            <person name="Vyas G."/>
            <person name="Nadendla S."/>
            <person name="Aluvathingal J."/>
            <person name="Sichtig H."/>
        </authorList>
    </citation>
    <scope>NUCLEOTIDE SEQUENCE [LARGE SCALE GENOMIC DNA]</scope>
    <source>
        <strain evidence="1">FDAARGOS_200</strain>
    </source>
</reference>